<dbReference type="AlphaFoldDB" id="A0A7M7KR63"/>
<dbReference type="PANTHER" id="PTHR13233">
    <property type="entry name" value="MICROSPHERULE PROTEIN 1"/>
    <property type="match status" value="1"/>
</dbReference>
<feature type="compositionally biased region" description="Acidic residues" evidence="1">
    <location>
        <begin position="1"/>
        <end position="12"/>
    </location>
</feature>
<accession>A0A7M7KR63</accession>
<dbReference type="PROSITE" id="PS50006">
    <property type="entry name" value="FHA_DOMAIN"/>
    <property type="match status" value="1"/>
</dbReference>
<organism evidence="3 4">
    <name type="scientific">Varroa destructor</name>
    <name type="common">Honeybee mite</name>
    <dbReference type="NCBI Taxonomy" id="109461"/>
    <lineage>
        <taxon>Eukaryota</taxon>
        <taxon>Metazoa</taxon>
        <taxon>Ecdysozoa</taxon>
        <taxon>Arthropoda</taxon>
        <taxon>Chelicerata</taxon>
        <taxon>Arachnida</taxon>
        <taxon>Acari</taxon>
        <taxon>Parasitiformes</taxon>
        <taxon>Mesostigmata</taxon>
        <taxon>Gamasina</taxon>
        <taxon>Dermanyssoidea</taxon>
        <taxon>Varroidae</taxon>
        <taxon>Varroa</taxon>
    </lineage>
</organism>
<dbReference type="KEGG" id="vde:111254299"/>
<dbReference type="SMART" id="SM00240">
    <property type="entry name" value="FHA"/>
    <property type="match status" value="1"/>
</dbReference>
<dbReference type="SUPFAM" id="SSF49879">
    <property type="entry name" value="SMAD/FHA domain"/>
    <property type="match status" value="1"/>
</dbReference>
<dbReference type="GO" id="GO:0045944">
    <property type="term" value="P:positive regulation of transcription by RNA polymerase II"/>
    <property type="evidence" value="ECO:0007669"/>
    <property type="project" value="TreeGrafter"/>
</dbReference>
<dbReference type="InterPro" id="IPR000253">
    <property type="entry name" value="FHA_dom"/>
</dbReference>
<dbReference type="Pfam" id="PF00498">
    <property type="entry name" value="FHA"/>
    <property type="match status" value="1"/>
</dbReference>
<evidence type="ECO:0000259" key="2">
    <source>
        <dbReference type="PROSITE" id="PS50006"/>
    </source>
</evidence>
<name>A0A7M7KR63_VARDE</name>
<dbReference type="CDD" id="cd22687">
    <property type="entry name" value="FHA_MCRS1"/>
    <property type="match status" value="1"/>
</dbReference>
<dbReference type="GO" id="GO:0071339">
    <property type="term" value="C:MLL1 complex"/>
    <property type="evidence" value="ECO:0007669"/>
    <property type="project" value="InterPro"/>
</dbReference>
<dbReference type="FunCoup" id="A0A7M7KR63">
    <property type="interactions" value="1323"/>
</dbReference>
<reference evidence="3" key="1">
    <citation type="submission" date="2021-01" db="UniProtKB">
        <authorList>
            <consortium name="EnsemblMetazoa"/>
        </authorList>
    </citation>
    <scope>IDENTIFICATION</scope>
</reference>
<evidence type="ECO:0000313" key="3">
    <source>
        <dbReference type="EnsemblMetazoa" id="XP_022670730"/>
    </source>
</evidence>
<dbReference type="InterPro" id="IPR037912">
    <property type="entry name" value="MCRS1"/>
</dbReference>
<dbReference type="OMA" id="AMMLNPS"/>
<dbReference type="RefSeq" id="XP_022670730.1">
    <property type="nucleotide sequence ID" value="XM_022814995.1"/>
</dbReference>
<dbReference type="PANTHER" id="PTHR13233:SF0">
    <property type="entry name" value="MICROSPHERULE PROTEIN 1"/>
    <property type="match status" value="1"/>
</dbReference>
<dbReference type="CTD" id="38478"/>
<proteinExistence type="predicted"/>
<feature type="domain" description="FHA" evidence="2">
    <location>
        <begin position="354"/>
        <end position="410"/>
    </location>
</feature>
<dbReference type="InterPro" id="IPR025999">
    <property type="entry name" value="MCRS_N"/>
</dbReference>
<dbReference type="GO" id="GO:0044545">
    <property type="term" value="C:NSL complex"/>
    <property type="evidence" value="ECO:0007669"/>
    <property type="project" value="TreeGrafter"/>
</dbReference>
<dbReference type="InParanoid" id="A0A7M7KR63"/>
<dbReference type="Gene3D" id="2.60.200.20">
    <property type="match status" value="1"/>
</dbReference>
<evidence type="ECO:0000256" key="1">
    <source>
        <dbReference type="SAM" id="MobiDB-lite"/>
    </source>
</evidence>
<dbReference type="InterPro" id="IPR008984">
    <property type="entry name" value="SMAD_FHA_dom_sf"/>
</dbReference>
<dbReference type="OrthoDB" id="10262769at2759"/>
<dbReference type="Proteomes" id="UP000594260">
    <property type="component" value="Unplaced"/>
</dbReference>
<dbReference type="GeneID" id="111254299"/>
<dbReference type="Pfam" id="PF13325">
    <property type="entry name" value="MCRS_N"/>
    <property type="match status" value="1"/>
</dbReference>
<dbReference type="GO" id="GO:0002151">
    <property type="term" value="F:G-quadruplex RNA binding"/>
    <property type="evidence" value="ECO:0007669"/>
    <property type="project" value="InterPro"/>
</dbReference>
<dbReference type="GO" id="GO:0031011">
    <property type="term" value="C:Ino80 complex"/>
    <property type="evidence" value="ECO:0007669"/>
    <property type="project" value="InterPro"/>
</dbReference>
<feature type="region of interest" description="Disordered" evidence="1">
    <location>
        <begin position="1"/>
        <end position="22"/>
    </location>
</feature>
<dbReference type="EnsemblMetazoa" id="XM_022814996">
    <property type="protein sequence ID" value="XP_022670731"/>
    <property type="gene ID" value="LOC111254299"/>
</dbReference>
<keyword evidence="4" id="KW-1185">Reference proteome</keyword>
<sequence length="449" mass="50290">MSSDRDDEDAPDSIEATRSGRHIRRRRFDDEIVESSLGAGAGAGAQRSGNQAVSALLQSSAPSIAPVAAIVKEDTPVTTYAMSVPLSPQGGVLTNTGPLLSIVCGDGLMDYSDEEPDEWRASDDQLLINAVMQLRDLELVHKGTKFSYAFSYEQITNRWKQLLYSDPVLSSDGTFEAINELHPSTVEYLERKMPFSASEEAILASVGAHQAPTQQKFQALLDANRKIFQPCRTAKHLLKHWQLLRQYYLLADQHVPVAASEKGIPLNFSDVEDEFNDPQSDAHLRRRRDLDVDYEQRQLQRSARREMKRLEAELPLWQALTDSITGAHAQDFDNQTLAVLRGRLVRYLMRSKEISLGRSSRDVTVDIDFSLEGPAYKVSRRQAIIKLRSNGEFVFANEGKRPVYVDGNPVLTGNKCRLNHNSVVELAGLRFVFLVNMKLINSGQADFIQ</sequence>
<dbReference type="RefSeq" id="XP_022670731.1">
    <property type="nucleotide sequence ID" value="XM_022814996.1"/>
</dbReference>
<protein>
    <recommendedName>
        <fullName evidence="2">FHA domain-containing protein</fullName>
    </recommendedName>
</protein>
<dbReference type="EnsemblMetazoa" id="XM_022814995">
    <property type="protein sequence ID" value="XP_022670730"/>
    <property type="gene ID" value="LOC111254299"/>
</dbReference>
<evidence type="ECO:0000313" key="4">
    <source>
        <dbReference type="Proteomes" id="UP000594260"/>
    </source>
</evidence>